<evidence type="ECO:0000313" key="3">
    <source>
        <dbReference type="Proteomes" id="UP001240236"/>
    </source>
</evidence>
<organism evidence="2 3">
    <name type="scientific">Catenuloplanes indicus</name>
    <dbReference type="NCBI Taxonomy" id="137267"/>
    <lineage>
        <taxon>Bacteria</taxon>
        <taxon>Bacillati</taxon>
        <taxon>Actinomycetota</taxon>
        <taxon>Actinomycetes</taxon>
        <taxon>Micromonosporales</taxon>
        <taxon>Micromonosporaceae</taxon>
        <taxon>Catenuloplanes</taxon>
    </lineage>
</organism>
<keyword evidence="1" id="KW-1133">Transmembrane helix</keyword>
<dbReference type="Proteomes" id="UP001240236">
    <property type="component" value="Unassembled WGS sequence"/>
</dbReference>
<keyword evidence="3" id="KW-1185">Reference proteome</keyword>
<evidence type="ECO:0000256" key="1">
    <source>
        <dbReference type="SAM" id="Phobius"/>
    </source>
</evidence>
<gene>
    <name evidence="2" type="ORF">J2S42_006195</name>
</gene>
<evidence type="ECO:0000313" key="2">
    <source>
        <dbReference type="EMBL" id="MDQ0369526.1"/>
    </source>
</evidence>
<dbReference type="EMBL" id="JAUSUZ010000001">
    <property type="protein sequence ID" value="MDQ0369526.1"/>
    <property type="molecule type" value="Genomic_DNA"/>
</dbReference>
<keyword evidence="1" id="KW-0812">Transmembrane</keyword>
<proteinExistence type="predicted"/>
<feature type="transmembrane region" description="Helical" evidence="1">
    <location>
        <begin position="6"/>
        <end position="29"/>
    </location>
</feature>
<keyword evidence="1" id="KW-0472">Membrane</keyword>
<feature type="transmembrane region" description="Helical" evidence="1">
    <location>
        <begin position="41"/>
        <end position="62"/>
    </location>
</feature>
<sequence length="65" mass="6463">MNNVSATRILLVVVAVLVGIVVATIAAALPHTSWAGRVRAAAAAFALTIPTVLALLAATGALDLT</sequence>
<dbReference type="AlphaFoldDB" id="A0AAE4B1D3"/>
<protein>
    <submittedName>
        <fullName evidence="2">Uncharacterized protein</fullName>
    </submittedName>
</protein>
<dbReference type="RefSeq" id="WP_307244815.1">
    <property type="nucleotide sequence ID" value="NZ_JAUSUZ010000001.1"/>
</dbReference>
<name>A0AAE4B1D3_9ACTN</name>
<comment type="caution">
    <text evidence="2">The sequence shown here is derived from an EMBL/GenBank/DDBJ whole genome shotgun (WGS) entry which is preliminary data.</text>
</comment>
<reference evidence="2 3" key="1">
    <citation type="submission" date="2023-07" db="EMBL/GenBank/DDBJ databases">
        <title>Sequencing the genomes of 1000 actinobacteria strains.</title>
        <authorList>
            <person name="Klenk H.-P."/>
        </authorList>
    </citation>
    <scope>NUCLEOTIDE SEQUENCE [LARGE SCALE GENOMIC DNA]</scope>
    <source>
        <strain evidence="2 3">DSM 44709</strain>
    </source>
</reference>
<accession>A0AAE4B1D3</accession>